<dbReference type="RefSeq" id="WP_163678551.1">
    <property type="nucleotide sequence ID" value="NZ_JAAIYP010000036.1"/>
</dbReference>
<feature type="compositionally biased region" description="Polar residues" evidence="3">
    <location>
        <begin position="21"/>
        <end position="31"/>
    </location>
</feature>
<organism evidence="5 6">
    <name type="scientific">Magnetospirillum aberrantis SpK</name>
    <dbReference type="NCBI Taxonomy" id="908842"/>
    <lineage>
        <taxon>Bacteria</taxon>
        <taxon>Pseudomonadati</taxon>
        <taxon>Pseudomonadota</taxon>
        <taxon>Alphaproteobacteria</taxon>
        <taxon>Rhodospirillales</taxon>
        <taxon>Rhodospirillaceae</taxon>
        <taxon>Magnetospirillum</taxon>
    </lineage>
</organism>
<reference evidence="5 6" key="1">
    <citation type="submission" date="2020-02" db="EMBL/GenBank/DDBJ databases">
        <authorList>
            <person name="Dziuba M."/>
            <person name="Kuznetsov B."/>
            <person name="Mardanov A."/>
            <person name="Ravin N."/>
            <person name="Grouzdev D."/>
        </authorList>
    </citation>
    <scope>NUCLEOTIDE SEQUENCE [LARGE SCALE GENOMIC DNA]</scope>
    <source>
        <strain evidence="5 6">SpK</strain>
    </source>
</reference>
<dbReference type="PANTHER" id="PTHR10827:SF98">
    <property type="entry name" value="45 KDA CALCIUM-BINDING PROTEIN"/>
    <property type="match status" value="1"/>
</dbReference>
<keyword evidence="6" id="KW-1185">Reference proteome</keyword>
<feature type="compositionally biased region" description="Polar residues" evidence="3">
    <location>
        <begin position="69"/>
        <end position="94"/>
    </location>
</feature>
<dbReference type="AlphaFoldDB" id="A0A7C9UWU6"/>
<evidence type="ECO:0000256" key="1">
    <source>
        <dbReference type="ARBA" id="ARBA00022723"/>
    </source>
</evidence>
<dbReference type="PANTHER" id="PTHR10827">
    <property type="entry name" value="RETICULOCALBIN"/>
    <property type="match status" value="1"/>
</dbReference>
<dbReference type="CDD" id="cd00051">
    <property type="entry name" value="EFh"/>
    <property type="match status" value="3"/>
</dbReference>
<proteinExistence type="predicted"/>
<accession>A0A7C9UWU6</accession>
<feature type="compositionally biased region" description="Low complexity" evidence="3">
    <location>
        <begin position="181"/>
        <end position="193"/>
    </location>
</feature>
<evidence type="ECO:0000259" key="4">
    <source>
        <dbReference type="PROSITE" id="PS50222"/>
    </source>
</evidence>
<evidence type="ECO:0000313" key="6">
    <source>
        <dbReference type="Proteomes" id="UP000480684"/>
    </source>
</evidence>
<name>A0A7C9UWU6_9PROT</name>
<feature type="region of interest" description="Disordered" evidence="3">
    <location>
        <begin position="21"/>
        <end position="211"/>
    </location>
</feature>
<dbReference type="GO" id="GO:0005509">
    <property type="term" value="F:calcium ion binding"/>
    <property type="evidence" value="ECO:0007669"/>
    <property type="project" value="InterPro"/>
</dbReference>
<evidence type="ECO:0000313" key="5">
    <source>
        <dbReference type="EMBL" id="NFV80392.1"/>
    </source>
</evidence>
<dbReference type="InterPro" id="IPR011992">
    <property type="entry name" value="EF-hand-dom_pair"/>
</dbReference>
<feature type="domain" description="EF-hand" evidence="4">
    <location>
        <begin position="52"/>
        <end position="87"/>
    </location>
</feature>
<feature type="compositionally biased region" description="Acidic residues" evidence="3">
    <location>
        <begin position="194"/>
        <end position="204"/>
    </location>
</feature>
<dbReference type="Gene3D" id="1.10.238.10">
    <property type="entry name" value="EF-hand"/>
    <property type="match status" value="3"/>
</dbReference>
<protein>
    <submittedName>
        <fullName evidence="5">EF-hand domain-containing protein</fullName>
    </submittedName>
</protein>
<dbReference type="InterPro" id="IPR018247">
    <property type="entry name" value="EF_Hand_1_Ca_BS"/>
</dbReference>
<feature type="domain" description="EF-hand" evidence="4">
    <location>
        <begin position="137"/>
        <end position="172"/>
    </location>
</feature>
<comment type="caution">
    <text evidence="5">The sequence shown here is derived from an EMBL/GenBank/DDBJ whole genome shotgun (WGS) entry which is preliminary data.</text>
</comment>
<evidence type="ECO:0000256" key="2">
    <source>
        <dbReference type="ARBA" id="ARBA00022737"/>
    </source>
</evidence>
<keyword evidence="2" id="KW-0677">Repeat</keyword>
<gene>
    <name evidence="5" type="ORF">G4223_09740</name>
</gene>
<dbReference type="SUPFAM" id="SSF47473">
    <property type="entry name" value="EF-hand"/>
    <property type="match status" value="1"/>
</dbReference>
<keyword evidence="1" id="KW-0479">Metal-binding</keyword>
<sequence>MISSLGSYGASDAAQWRQQMFNKTDANGDSSLSKDELLAALEDAPKGKDGEDASAMAEKMFADMDTDQDGTISQSEYSSFQPKFDSSTASTLLSAQEEPPERPSAEDMMAETDADGDGVISKDELATVLQQHAQNGQGGPSVDEMFSDMDSDGDGSVSMEELTAFADKAPSGPPPGGAAPTGGAQAAGGASSTSEEDDEEDYDPLDTNKDGVVSLSERMAASEENSATTGKLASSTLATLLASVNEVAA</sequence>
<feature type="compositionally biased region" description="Basic and acidic residues" evidence="3">
    <location>
        <begin position="32"/>
        <end position="51"/>
    </location>
</feature>
<dbReference type="SMART" id="SM00054">
    <property type="entry name" value="EFh"/>
    <property type="match status" value="4"/>
</dbReference>
<dbReference type="InterPro" id="IPR002048">
    <property type="entry name" value="EF_hand_dom"/>
</dbReference>
<dbReference type="Pfam" id="PF13499">
    <property type="entry name" value="EF-hand_7"/>
    <property type="match status" value="2"/>
</dbReference>
<feature type="domain" description="EF-hand" evidence="4">
    <location>
        <begin position="100"/>
        <end position="135"/>
    </location>
</feature>
<evidence type="ECO:0000256" key="3">
    <source>
        <dbReference type="SAM" id="MobiDB-lite"/>
    </source>
</evidence>
<dbReference type="PROSITE" id="PS00018">
    <property type="entry name" value="EF_HAND_1"/>
    <property type="match status" value="3"/>
</dbReference>
<feature type="domain" description="EF-hand" evidence="4">
    <location>
        <begin position="12"/>
        <end position="47"/>
    </location>
</feature>
<dbReference type="PROSITE" id="PS50222">
    <property type="entry name" value="EF_HAND_2"/>
    <property type="match status" value="4"/>
</dbReference>
<dbReference type="EMBL" id="JAAIYP010000036">
    <property type="protein sequence ID" value="NFV80392.1"/>
    <property type="molecule type" value="Genomic_DNA"/>
</dbReference>
<dbReference type="Proteomes" id="UP000480684">
    <property type="component" value="Unassembled WGS sequence"/>
</dbReference>